<organism evidence="11 12">
    <name type="scientific">Austropuccinia psidii MF-1</name>
    <dbReference type="NCBI Taxonomy" id="1389203"/>
    <lineage>
        <taxon>Eukaryota</taxon>
        <taxon>Fungi</taxon>
        <taxon>Dikarya</taxon>
        <taxon>Basidiomycota</taxon>
        <taxon>Pucciniomycotina</taxon>
        <taxon>Pucciniomycetes</taxon>
        <taxon>Pucciniales</taxon>
        <taxon>Sphaerophragmiaceae</taxon>
        <taxon>Austropuccinia</taxon>
    </lineage>
</organism>
<keyword evidence="6" id="KW-0677">Repeat</keyword>
<evidence type="ECO:0000313" key="12">
    <source>
        <dbReference type="Proteomes" id="UP000765509"/>
    </source>
</evidence>
<dbReference type="OrthoDB" id="276296at2759"/>
<dbReference type="GO" id="GO:0005739">
    <property type="term" value="C:mitochondrion"/>
    <property type="evidence" value="ECO:0007669"/>
    <property type="project" value="UniProtKB-SubCell"/>
</dbReference>
<protein>
    <recommendedName>
        <fullName evidence="10">CHCH domain-containing protein</fullName>
    </recommendedName>
</protein>
<keyword evidence="4" id="KW-0813">Transport</keyword>
<gene>
    <name evidence="11" type="ORF">O181_082521</name>
</gene>
<sequence>MGGKNGAQPTDQQSVISRGACVLTFVNKYACVVLKPSSSEDGRSAIMTTYRPPHYGNTHDPFVDPTPMPNDIPKVDELGVSSAPLKSASFFLGSFCKAYSEDFMLCKAEDANPEHCLKEGRRLTRCAQDAISKIKATCLEEFTAHWKCLDFNNHGFEYCRKPERVLNACLYEKLQFKKEIPGTPNGQVPIHEKKNPIYGPIQK</sequence>
<dbReference type="Pfam" id="PF06747">
    <property type="entry name" value="CHCH"/>
    <property type="match status" value="1"/>
</dbReference>
<comment type="function">
    <text evidence="1">Accessory subunit of the mitochondrial membrane respiratory chain NADH dehydrogenase (Complex I), that is believed not to be involved in catalysis. Complex I functions in the transfer of electrons from NADH to the respiratory chain. The immediate electron acceptor for the enzyme is believed to be ubiquinone.</text>
</comment>
<dbReference type="InterPro" id="IPR016680">
    <property type="entry name" value="NDUFA8"/>
</dbReference>
<feature type="domain" description="CHCH" evidence="10">
    <location>
        <begin position="138"/>
        <end position="169"/>
    </location>
</feature>
<evidence type="ECO:0000313" key="11">
    <source>
        <dbReference type="EMBL" id="MBW0542806.1"/>
    </source>
</evidence>
<comment type="subcellular location">
    <subcellularLocation>
        <location evidence="2">Mitochondrion</location>
    </subcellularLocation>
</comment>
<keyword evidence="7" id="KW-0249">Electron transport</keyword>
<evidence type="ECO:0000256" key="3">
    <source>
        <dbReference type="ARBA" id="ARBA00010705"/>
    </source>
</evidence>
<dbReference type="EMBL" id="AVOT02047504">
    <property type="protein sequence ID" value="MBW0542806.1"/>
    <property type="molecule type" value="Genomic_DNA"/>
</dbReference>
<accession>A0A9Q3FM93</accession>
<proteinExistence type="inferred from homology"/>
<evidence type="ECO:0000259" key="10">
    <source>
        <dbReference type="Pfam" id="PF06747"/>
    </source>
</evidence>
<evidence type="ECO:0000256" key="4">
    <source>
        <dbReference type="ARBA" id="ARBA00022448"/>
    </source>
</evidence>
<dbReference type="PROSITE" id="PS51808">
    <property type="entry name" value="CHCH"/>
    <property type="match status" value="1"/>
</dbReference>
<evidence type="ECO:0000256" key="6">
    <source>
        <dbReference type="ARBA" id="ARBA00022737"/>
    </source>
</evidence>
<evidence type="ECO:0000256" key="2">
    <source>
        <dbReference type="ARBA" id="ARBA00004173"/>
    </source>
</evidence>
<name>A0A9Q3FM93_9BASI</name>
<evidence type="ECO:0000256" key="5">
    <source>
        <dbReference type="ARBA" id="ARBA00022660"/>
    </source>
</evidence>
<dbReference type="AlphaFoldDB" id="A0A9Q3FM93"/>
<evidence type="ECO:0000256" key="1">
    <source>
        <dbReference type="ARBA" id="ARBA00003195"/>
    </source>
</evidence>
<comment type="similarity">
    <text evidence="3">Belongs to the complex I NDUFA8 subunit family.</text>
</comment>
<keyword evidence="12" id="KW-1185">Reference proteome</keyword>
<dbReference type="Proteomes" id="UP000765509">
    <property type="component" value="Unassembled WGS sequence"/>
</dbReference>
<keyword evidence="9" id="KW-1015">Disulfide bond</keyword>
<evidence type="ECO:0000256" key="9">
    <source>
        <dbReference type="ARBA" id="ARBA00023157"/>
    </source>
</evidence>
<reference evidence="11" key="1">
    <citation type="submission" date="2021-03" db="EMBL/GenBank/DDBJ databases">
        <title>Draft genome sequence of rust myrtle Austropuccinia psidii MF-1, a brazilian biotype.</title>
        <authorList>
            <person name="Quecine M.C."/>
            <person name="Pachon D.M.R."/>
            <person name="Bonatelli M.L."/>
            <person name="Correr F.H."/>
            <person name="Franceschini L.M."/>
            <person name="Leite T.F."/>
            <person name="Margarido G.R.A."/>
            <person name="Almeida C.A."/>
            <person name="Ferrarezi J.A."/>
            <person name="Labate C.A."/>
        </authorList>
    </citation>
    <scope>NUCLEOTIDE SEQUENCE</scope>
    <source>
        <strain evidence="11">MF-1</strain>
    </source>
</reference>
<comment type="caution">
    <text evidence="11">The sequence shown here is derived from an EMBL/GenBank/DDBJ whole genome shotgun (WGS) entry which is preliminary data.</text>
</comment>
<keyword evidence="5" id="KW-0679">Respiratory chain</keyword>
<evidence type="ECO:0000256" key="7">
    <source>
        <dbReference type="ARBA" id="ARBA00022982"/>
    </source>
</evidence>
<dbReference type="PANTHER" id="PTHR13344">
    <property type="entry name" value="NADH-UBIQUINONE OXIDOREDUCTASE"/>
    <property type="match status" value="1"/>
</dbReference>
<evidence type="ECO:0000256" key="8">
    <source>
        <dbReference type="ARBA" id="ARBA00023128"/>
    </source>
</evidence>
<dbReference type="InterPro" id="IPR010625">
    <property type="entry name" value="CHCH"/>
</dbReference>
<dbReference type="GO" id="GO:0006120">
    <property type="term" value="P:mitochondrial electron transport, NADH to ubiquinone"/>
    <property type="evidence" value="ECO:0007669"/>
    <property type="project" value="InterPro"/>
</dbReference>
<dbReference type="PANTHER" id="PTHR13344:SF0">
    <property type="entry name" value="NADH DEHYDROGENASE [UBIQUINONE] 1 ALPHA SUBCOMPLEX SUBUNIT 8"/>
    <property type="match status" value="1"/>
</dbReference>
<keyword evidence="8" id="KW-0496">Mitochondrion</keyword>